<evidence type="ECO:0000313" key="16">
    <source>
        <dbReference type="Proteomes" id="UP000326396"/>
    </source>
</evidence>
<dbReference type="SMART" id="SM00649">
    <property type="entry name" value="RL11"/>
    <property type="match status" value="1"/>
</dbReference>
<dbReference type="Gene3D" id="1.10.10.250">
    <property type="entry name" value="Ribosomal protein L11, C-terminal domain"/>
    <property type="match status" value="1"/>
</dbReference>
<dbReference type="OrthoDB" id="2162994at2759"/>
<reference evidence="15 16" key="1">
    <citation type="submission" date="2019-05" db="EMBL/GenBank/DDBJ databases">
        <title>Mikania micrantha, genome provides insights into the molecular mechanism of rapid growth.</title>
        <authorList>
            <person name="Liu B."/>
        </authorList>
    </citation>
    <scope>NUCLEOTIDE SEQUENCE [LARGE SCALE GENOMIC DNA]</scope>
    <source>
        <strain evidence="15">NLD-2019</strain>
        <tissue evidence="15">Leaf</tissue>
    </source>
</reference>
<keyword evidence="11 13" id="KW-0687">Ribonucleoprotein</keyword>
<dbReference type="Gene3D" id="3.30.1550.10">
    <property type="entry name" value="Ribosomal protein L11/L12, N-terminal domain"/>
    <property type="match status" value="1"/>
</dbReference>
<dbReference type="Proteomes" id="UP000326396">
    <property type="component" value="Linkage Group LG14"/>
</dbReference>
<dbReference type="Pfam" id="PF00320">
    <property type="entry name" value="GATA"/>
    <property type="match status" value="1"/>
</dbReference>
<dbReference type="GO" id="GO:0003729">
    <property type="term" value="F:mRNA binding"/>
    <property type="evidence" value="ECO:0007669"/>
    <property type="project" value="UniProtKB-ARBA"/>
</dbReference>
<dbReference type="InterPro" id="IPR036769">
    <property type="entry name" value="Ribosomal_uL11_C_sf"/>
</dbReference>
<dbReference type="PROSITE" id="PS50114">
    <property type="entry name" value="GATA_ZN_FINGER_2"/>
    <property type="match status" value="1"/>
</dbReference>
<dbReference type="GO" id="GO:0070180">
    <property type="term" value="F:large ribosomal subunit rRNA binding"/>
    <property type="evidence" value="ECO:0007669"/>
    <property type="project" value="TreeGrafter"/>
</dbReference>
<dbReference type="GO" id="GO:0006412">
    <property type="term" value="P:translation"/>
    <property type="evidence" value="ECO:0007669"/>
    <property type="project" value="InterPro"/>
</dbReference>
<dbReference type="PANTHER" id="PTHR11661:SF2">
    <property type="entry name" value="LARGE RIBOSOMAL SUBUNIT PROTEIN UL11"/>
    <property type="match status" value="1"/>
</dbReference>
<evidence type="ECO:0000256" key="13">
    <source>
        <dbReference type="RuleBase" id="RU003978"/>
    </source>
</evidence>
<dbReference type="InterPro" id="IPR020784">
    <property type="entry name" value="Ribosomal_uL11_N"/>
</dbReference>
<keyword evidence="3" id="KW-0694">RNA-binding</keyword>
<dbReference type="PROSITE" id="PS00344">
    <property type="entry name" value="GATA_ZN_FINGER_1"/>
    <property type="match status" value="1"/>
</dbReference>
<keyword evidence="6 13" id="KW-0689">Ribosomal protein</keyword>
<dbReference type="SUPFAM" id="SSF46906">
    <property type="entry name" value="Ribosomal protein L11, C-terminal domain"/>
    <property type="match status" value="1"/>
</dbReference>
<gene>
    <name evidence="15" type="ORF">E3N88_13112</name>
</gene>
<dbReference type="InterPro" id="IPR000911">
    <property type="entry name" value="Ribosomal_uL11"/>
</dbReference>
<dbReference type="SUPFAM" id="SSF54747">
    <property type="entry name" value="Ribosomal L11/L12e N-terminal domain"/>
    <property type="match status" value="1"/>
</dbReference>
<evidence type="ECO:0000256" key="12">
    <source>
        <dbReference type="PROSITE-ProRule" id="PRU00094"/>
    </source>
</evidence>
<dbReference type="InterPro" id="IPR020785">
    <property type="entry name" value="Ribosomal_uL11_CS"/>
</dbReference>
<dbReference type="FunFam" id="3.30.1550.10:FF:000002">
    <property type="entry name" value="60S ribosomal protein L12"/>
    <property type="match status" value="1"/>
</dbReference>
<dbReference type="InterPro" id="IPR000679">
    <property type="entry name" value="Znf_GATA"/>
</dbReference>
<keyword evidence="4 12" id="KW-0863">Zinc-finger</keyword>
<dbReference type="PROSITE" id="PS00359">
    <property type="entry name" value="RIBOSOMAL_L11"/>
    <property type="match status" value="1"/>
</dbReference>
<dbReference type="HAMAP" id="MF_00736">
    <property type="entry name" value="Ribosomal_uL11"/>
    <property type="match status" value="1"/>
</dbReference>
<name>A0A5N6P7U5_9ASTR</name>
<feature type="domain" description="GATA-type" evidence="14">
    <location>
        <begin position="262"/>
        <end position="294"/>
    </location>
</feature>
<evidence type="ECO:0000256" key="9">
    <source>
        <dbReference type="ARBA" id="ARBA00023159"/>
    </source>
</evidence>
<dbReference type="GO" id="GO:0022625">
    <property type="term" value="C:cytosolic large ribosomal subunit"/>
    <property type="evidence" value="ECO:0007669"/>
    <property type="project" value="TreeGrafter"/>
</dbReference>
<dbReference type="CDD" id="cd00202">
    <property type="entry name" value="ZnF_GATA"/>
    <property type="match status" value="1"/>
</dbReference>
<dbReference type="InterPro" id="IPR036796">
    <property type="entry name" value="Ribosomal_uL11_N_sf"/>
</dbReference>
<dbReference type="CDD" id="cd00349">
    <property type="entry name" value="Ribosomal_L11"/>
    <property type="match status" value="1"/>
</dbReference>
<sequence length="507" mass="56347">MTSTRRTAVAWRGFDRERECKQHVIYGLTATSTVTEFFFQDKRMCKVDSGVTYDNNNHRASDEDCFGDIFNIIDLPMESLEGECFAEDWEAKLGPIPAEFFRELAPLVSQTGVANNLGCSMDFPFKYPVLNNQTAQRHHLNHDEETLKNLQTVKISELKQQPAFDEYKKLCPSQASFQAPSPNSVLEGRTSNSNNKGVSFGIEISIPVRTRSKRARPTTNPWLLSPFIVLPNKGKRSKKSSKTPVIMKTKRSLEKSEHVGIKKCAHCEITKTPQWREGPMGPKTLCNACGVRYRSGRLYPEYRPAASPTFVPALHSNSHRKVIEMRQKTEVSSIERGSACNMPPKFDPSQVVDVYVRVTGGEVGAASSLAPKIGPLGLSPKKIGEDIAKETAKDWKGLRVTVKLIVQNRQAKVSVVPSAAALVIKALKEPERDRKKVKNIKHSGNISLDDVIEIAKIMRPRSMAKELQGTVKEILGTCVSVGCTVDGKDPKDLQQEIADGDVEIPQD</sequence>
<comment type="caution">
    <text evidence="15">The sequence shown here is derived from an EMBL/GenBank/DDBJ whole genome shotgun (WGS) entry which is preliminary data.</text>
</comment>
<dbReference type="SMART" id="SM00401">
    <property type="entry name" value="ZnF_GATA"/>
    <property type="match status" value="1"/>
</dbReference>
<keyword evidence="3" id="KW-0699">rRNA-binding</keyword>
<keyword evidence="5" id="KW-0862">Zinc</keyword>
<evidence type="ECO:0000256" key="3">
    <source>
        <dbReference type="ARBA" id="ARBA00022730"/>
    </source>
</evidence>
<evidence type="ECO:0000256" key="8">
    <source>
        <dbReference type="ARBA" id="ARBA00023125"/>
    </source>
</evidence>
<comment type="similarity">
    <text evidence="1">Belongs to the type IV zinc-finger family. Class A subfamily.</text>
</comment>
<dbReference type="GO" id="GO:0043565">
    <property type="term" value="F:sequence-specific DNA binding"/>
    <property type="evidence" value="ECO:0007669"/>
    <property type="project" value="InterPro"/>
</dbReference>
<accession>A0A5N6P7U5</accession>
<keyword evidence="4 12" id="KW-0479">Metal-binding</keyword>
<dbReference type="InterPro" id="IPR020783">
    <property type="entry name" value="Ribosomal_uL11_C"/>
</dbReference>
<keyword evidence="7" id="KW-0805">Transcription regulation</keyword>
<evidence type="ECO:0000256" key="6">
    <source>
        <dbReference type="ARBA" id="ARBA00022980"/>
    </source>
</evidence>
<dbReference type="FunFam" id="1.10.10.250:FF:000002">
    <property type="entry name" value="60S ribosomal protein L12"/>
    <property type="match status" value="1"/>
</dbReference>
<evidence type="ECO:0000256" key="7">
    <source>
        <dbReference type="ARBA" id="ARBA00023015"/>
    </source>
</evidence>
<keyword evidence="8" id="KW-0238">DNA-binding</keyword>
<dbReference type="FunFam" id="3.30.50.10:FF:000018">
    <property type="entry name" value="GATA transcription factor"/>
    <property type="match status" value="1"/>
</dbReference>
<evidence type="ECO:0000313" key="15">
    <source>
        <dbReference type="EMBL" id="KAD5961639.1"/>
    </source>
</evidence>
<dbReference type="Pfam" id="PF00298">
    <property type="entry name" value="Ribosomal_L11"/>
    <property type="match status" value="1"/>
</dbReference>
<keyword evidence="16" id="KW-1185">Reference proteome</keyword>
<evidence type="ECO:0000256" key="1">
    <source>
        <dbReference type="ARBA" id="ARBA00005694"/>
    </source>
</evidence>
<keyword evidence="9" id="KW-0010">Activator</keyword>
<dbReference type="SUPFAM" id="SSF57716">
    <property type="entry name" value="Glucocorticoid receptor-like (DNA-binding domain)"/>
    <property type="match status" value="1"/>
</dbReference>
<proteinExistence type="inferred from homology"/>
<organism evidence="15 16">
    <name type="scientific">Mikania micrantha</name>
    <name type="common">bitter vine</name>
    <dbReference type="NCBI Taxonomy" id="192012"/>
    <lineage>
        <taxon>Eukaryota</taxon>
        <taxon>Viridiplantae</taxon>
        <taxon>Streptophyta</taxon>
        <taxon>Embryophyta</taxon>
        <taxon>Tracheophyta</taxon>
        <taxon>Spermatophyta</taxon>
        <taxon>Magnoliopsida</taxon>
        <taxon>eudicotyledons</taxon>
        <taxon>Gunneridae</taxon>
        <taxon>Pentapetalae</taxon>
        <taxon>asterids</taxon>
        <taxon>campanulids</taxon>
        <taxon>Asterales</taxon>
        <taxon>Asteraceae</taxon>
        <taxon>Asteroideae</taxon>
        <taxon>Heliantheae alliance</taxon>
        <taxon>Eupatorieae</taxon>
        <taxon>Mikania</taxon>
    </lineage>
</organism>
<dbReference type="Gene3D" id="3.30.50.10">
    <property type="entry name" value="Erythroid Transcription Factor GATA-1, subunit A"/>
    <property type="match status" value="1"/>
</dbReference>
<dbReference type="AlphaFoldDB" id="A0A5N6P7U5"/>
<keyword evidence="10" id="KW-0804">Transcription</keyword>
<evidence type="ECO:0000256" key="4">
    <source>
        <dbReference type="ARBA" id="ARBA00022771"/>
    </source>
</evidence>
<comment type="similarity">
    <text evidence="2 13">Belongs to the universal ribosomal protein uL11 family.</text>
</comment>
<evidence type="ECO:0000256" key="10">
    <source>
        <dbReference type="ARBA" id="ARBA00023163"/>
    </source>
</evidence>
<evidence type="ECO:0000256" key="11">
    <source>
        <dbReference type="ARBA" id="ARBA00023274"/>
    </source>
</evidence>
<dbReference type="GO" id="GO:0008270">
    <property type="term" value="F:zinc ion binding"/>
    <property type="evidence" value="ECO:0007669"/>
    <property type="project" value="UniProtKB-KW"/>
</dbReference>
<dbReference type="EMBL" id="SZYD01000006">
    <property type="protein sequence ID" value="KAD5961639.1"/>
    <property type="molecule type" value="Genomic_DNA"/>
</dbReference>
<dbReference type="PANTHER" id="PTHR11661">
    <property type="entry name" value="60S RIBOSOMAL PROTEIN L12"/>
    <property type="match status" value="1"/>
</dbReference>
<protein>
    <recommendedName>
        <fullName evidence="14">GATA-type domain-containing protein</fullName>
    </recommendedName>
</protein>
<dbReference type="InterPro" id="IPR013088">
    <property type="entry name" value="Znf_NHR/GATA"/>
</dbReference>
<dbReference type="GO" id="GO:0006355">
    <property type="term" value="P:regulation of DNA-templated transcription"/>
    <property type="evidence" value="ECO:0007669"/>
    <property type="project" value="InterPro"/>
</dbReference>
<dbReference type="GO" id="GO:0003735">
    <property type="term" value="F:structural constituent of ribosome"/>
    <property type="evidence" value="ECO:0007669"/>
    <property type="project" value="InterPro"/>
</dbReference>
<evidence type="ECO:0000256" key="5">
    <source>
        <dbReference type="ARBA" id="ARBA00022833"/>
    </source>
</evidence>
<evidence type="ECO:0000259" key="14">
    <source>
        <dbReference type="PROSITE" id="PS50114"/>
    </source>
</evidence>
<evidence type="ECO:0000256" key="2">
    <source>
        <dbReference type="ARBA" id="ARBA00010537"/>
    </source>
</evidence>
<dbReference type="Pfam" id="PF03946">
    <property type="entry name" value="Ribosomal_L11_N"/>
    <property type="match status" value="1"/>
</dbReference>